<evidence type="ECO:0000256" key="5">
    <source>
        <dbReference type="ARBA" id="ARBA00022679"/>
    </source>
</evidence>
<dbReference type="GO" id="GO:0005886">
    <property type="term" value="C:plasma membrane"/>
    <property type="evidence" value="ECO:0007669"/>
    <property type="project" value="TreeGrafter"/>
</dbReference>
<evidence type="ECO:0000256" key="8">
    <source>
        <dbReference type="ARBA" id="ARBA00022989"/>
    </source>
</evidence>
<keyword evidence="6 11" id="KW-0812">Transmembrane</keyword>
<dbReference type="CDD" id="cd06225">
    <property type="entry name" value="HAMP"/>
    <property type="match status" value="1"/>
</dbReference>
<dbReference type="PANTHER" id="PTHR45436">
    <property type="entry name" value="SENSOR HISTIDINE KINASE YKOH"/>
    <property type="match status" value="1"/>
</dbReference>
<sequence length="464" mass="50299">MRWSLRNQILIPLVAIQGIAVAAITLSTARLATSRVEHQVIDRLNGVIDTLGHANFPYTAGVLAKMRGLSGAHFVAYDEEGRMTETSFSDPAVLPTPLDTVLTVAHLDSLGESPTVSLGGTRYFATRIRPSSRPQGRSLLVLYPETVWRQARWDAAWPPLMLGVGSLGLLAAVTSWVAHRISGRIRRLEQQVAFIAGGDFREVDLGRGQDEVRDLSRSINRMCVQLREMRQTIQQSERTRILAQLAAGLAHQLRNSLTGARMSIQLHARRYPGPEGDRSLDVALRQLAMTEEHVKGLLSLGRVERRAPADFEVDRLLDDVALLVEPSCQHAKVLLERRRSGMPIELCADESGVRGAVLNLVLNAIEAAGPGGRICLEAVPEGDLVAIVVSDSGEGPPVELAEHLCEPFITSKPEGVGLGLALANQVALEHGGRLSWTCADGVTHFSLVIPRTVPSVEGASWAVS</sequence>
<dbReference type="PRINTS" id="PR00344">
    <property type="entry name" value="BCTRLSENSOR"/>
</dbReference>
<dbReference type="Gene3D" id="1.10.287.130">
    <property type="match status" value="1"/>
</dbReference>
<dbReference type="Gene3D" id="3.30.565.10">
    <property type="entry name" value="Histidine kinase-like ATPase, C-terminal domain"/>
    <property type="match status" value="1"/>
</dbReference>
<dbReference type="HOGENOM" id="CLU_589111_0_0_0"/>
<keyword evidence="7 14" id="KW-0418">Kinase</keyword>
<dbReference type="EC" id="2.7.13.3" evidence="3"/>
<keyword evidence="9" id="KW-0902">Two-component regulatory system</keyword>
<keyword evidence="8 11" id="KW-1133">Transmembrane helix</keyword>
<evidence type="ECO:0000313" key="14">
    <source>
        <dbReference type="EMBL" id="AGA31151.1"/>
    </source>
</evidence>
<evidence type="ECO:0000256" key="4">
    <source>
        <dbReference type="ARBA" id="ARBA00022553"/>
    </source>
</evidence>
<dbReference type="InterPro" id="IPR036890">
    <property type="entry name" value="HATPase_C_sf"/>
</dbReference>
<dbReference type="CDD" id="cd00082">
    <property type="entry name" value="HisKA"/>
    <property type="match status" value="1"/>
</dbReference>
<dbReference type="eggNOG" id="COG4191">
    <property type="taxonomic scope" value="Bacteria"/>
</dbReference>
<dbReference type="SUPFAM" id="SSF47384">
    <property type="entry name" value="Homodimeric domain of signal transducing histidine kinase"/>
    <property type="match status" value="1"/>
</dbReference>
<dbReference type="Pfam" id="PF00512">
    <property type="entry name" value="HisKA"/>
    <property type="match status" value="1"/>
</dbReference>
<evidence type="ECO:0000256" key="11">
    <source>
        <dbReference type="SAM" id="Phobius"/>
    </source>
</evidence>
<dbReference type="SMART" id="SM00387">
    <property type="entry name" value="HATPase_c"/>
    <property type="match status" value="1"/>
</dbReference>
<comment type="catalytic activity">
    <reaction evidence="1">
        <text>ATP + protein L-histidine = ADP + protein N-phospho-L-histidine.</text>
        <dbReference type="EC" id="2.7.13.3"/>
    </reaction>
</comment>
<dbReference type="Gene3D" id="6.10.340.10">
    <property type="match status" value="1"/>
</dbReference>
<gene>
    <name evidence="14" type="ordered locus">Sinac_7097</name>
</gene>
<evidence type="ECO:0000313" key="15">
    <source>
        <dbReference type="Proteomes" id="UP000010798"/>
    </source>
</evidence>
<dbReference type="InterPro" id="IPR050428">
    <property type="entry name" value="TCS_sensor_his_kinase"/>
</dbReference>
<keyword evidence="5" id="KW-0808">Transferase</keyword>
<dbReference type="InterPro" id="IPR003660">
    <property type="entry name" value="HAMP_dom"/>
</dbReference>
<protein>
    <recommendedName>
        <fullName evidence="3">histidine kinase</fullName>
        <ecNumber evidence="3">2.7.13.3</ecNumber>
    </recommendedName>
</protein>
<dbReference type="InterPro" id="IPR003594">
    <property type="entry name" value="HATPase_dom"/>
</dbReference>
<dbReference type="PROSITE" id="PS50109">
    <property type="entry name" value="HIS_KIN"/>
    <property type="match status" value="1"/>
</dbReference>
<keyword evidence="15" id="KW-1185">Reference proteome</keyword>
<evidence type="ECO:0000256" key="9">
    <source>
        <dbReference type="ARBA" id="ARBA00023012"/>
    </source>
</evidence>
<evidence type="ECO:0000256" key="10">
    <source>
        <dbReference type="ARBA" id="ARBA00023136"/>
    </source>
</evidence>
<dbReference type="CDD" id="cd00075">
    <property type="entry name" value="HATPase"/>
    <property type="match status" value="1"/>
</dbReference>
<evidence type="ECO:0000259" key="13">
    <source>
        <dbReference type="PROSITE" id="PS50885"/>
    </source>
</evidence>
<accession>L0DRY1</accession>
<dbReference type="OrthoDB" id="1931120at2"/>
<feature type="domain" description="HAMP" evidence="13">
    <location>
        <begin position="179"/>
        <end position="231"/>
    </location>
</feature>
<proteinExistence type="predicted"/>
<keyword evidence="4" id="KW-0597">Phosphoprotein</keyword>
<comment type="subcellular location">
    <subcellularLocation>
        <location evidence="2">Membrane</location>
    </subcellularLocation>
</comment>
<feature type="transmembrane region" description="Helical" evidence="11">
    <location>
        <begin position="156"/>
        <end position="178"/>
    </location>
</feature>
<organism evidence="14 15">
    <name type="scientific">Singulisphaera acidiphila (strain ATCC BAA-1392 / DSM 18658 / VKM B-2454 / MOB10)</name>
    <dbReference type="NCBI Taxonomy" id="886293"/>
    <lineage>
        <taxon>Bacteria</taxon>
        <taxon>Pseudomonadati</taxon>
        <taxon>Planctomycetota</taxon>
        <taxon>Planctomycetia</taxon>
        <taxon>Isosphaerales</taxon>
        <taxon>Isosphaeraceae</taxon>
        <taxon>Singulisphaera</taxon>
    </lineage>
</organism>
<dbReference type="EMBL" id="CP003364">
    <property type="protein sequence ID" value="AGA31151.1"/>
    <property type="molecule type" value="Genomic_DNA"/>
</dbReference>
<dbReference type="PROSITE" id="PS50885">
    <property type="entry name" value="HAMP"/>
    <property type="match status" value="1"/>
</dbReference>
<feature type="domain" description="Histidine kinase" evidence="12">
    <location>
        <begin position="248"/>
        <end position="453"/>
    </location>
</feature>
<dbReference type="STRING" id="886293.Sinac_7097"/>
<dbReference type="Pfam" id="PF00672">
    <property type="entry name" value="HAMP"/>
    <property type="match status" value="1"/>
</dbReference>
<dbReference type="Proteomes" id="UP000010798">
    <property type="component" value="Chromosome"/>
</dbReference>
<evidence type="ECO:0000256" key="1">
    <source>
        <dbReference type="ARBA" id="ARBA00000085"/>
    </source>
</evidence>
<evidence type="ECO:0000256" key="6">
    <source>
        <dbReference type="ARBA" id="ARBA00022692"/>
    </source>
</evidence>
<dbReference type="GO" id="GO:0000155">
    <property type="term" value="F:phosphorelay sensor kinase activity"/>
    <property type="evidence" value="ECO:0007669"/>
    <property type="project" value="InterPro"/>
</dbReference>
<dbReference type="InterPro" id="IPR003661">
    <property type="entry name" value="HisK_dim/P_dom"/>
</dbReference>
<evidence type="ECO:0000256" key="2">
    <source>
        <dbReference type="ARBA" id="ARBA00004370"/>
    </source>
</evidence>
<dbReference type="InterPro" id="IPR004358">
    <property type="entry name" value="Sig_transdc_His_kin-like_C"/>
</dbReference>
<dbReference type="AlphaFoldDB" id="L0DRY1"/>
<evidence type="ECO:0000256" key="7">
    <source>
        <dbReference type="ARBA" id="ARBA00022777"/>
    </source>
</evidence>
<dbReference type="PANTHER" id="PTHR45436:SF5">
    <property type="entry name" value="SENSOR HISTIDINE KINASE TRCS"/>
    <property type="match status" value="1"/>
</dbReference>
<reference evidence="14 15" key="1">
    <citation type="submission" date="2012-02" db="EMBL/GenBank/DDBJ databases">
        <title>Complete sequence of chromosome of Singulisphaera acidiphila DSM 18658.</title>
        <authorList>
            <consortium name="US DOE Joint Genome Institute (JGI-PGF)"/>
            <person name="Lucas S."/>
            <person name="Copeland A."/>
            <person name="Lapidus A."/>
            <person name="Glavina del Rio T."/>
            <person name="Dalin E."/>
            <person name="Tice H."/>
            <person name="Bruce D."/>
            <person name="Goodwin L."/>
            <person name="Pitluck S."/>
            <person name="Peters L."/>
            <person name="Ovchinnikova G."/>
            <person name="Chertkov O."/>
            <person name="Kyrpides N."/>
            <person name="Mavromatis K."/>
            <person name="Ivanova N."/>
            <person name="Brettin T."/>
            <person name="Detter J.C."/>
            <person name="Han C."/>
            <person name="Larimer F."/>
            <person name="Land M."/>
            <person name="Hauser L."/>
            <person name="Markowitz V."/>
            <person name="Cheng J.-F."/>
            <person name="Hugenholtz P."/>
            <person name="Woyke T."/>
            <person name="Wu D."/>
            <person name="Tindall B."/>
            <person name="Pomrenke H."/>
            <person name="Brambilla E."/>
            <person name="Klenk H.-P."/>
            <person name="Eisen J.A."/>
        </authorList>
    </citation>
    <scope>NUCLEOTIDE SEQUENCE [LARGE SCALE GENOMIC DNA]</scope>
    <source>
        <strain evidence="15">ATCC BAA-1392 / DSM 18658 / VKM B-2454 / MOB10</strain>
    </source>
</reference>
<dbReference type="KEGG" id="saci:Sinac_7097"/>
<name>L0DRY1_SINAD</name>
<keyword evidence="10 11" id="KW-0472">Membrane</keyword>
<evidence type="ECO:0000259" key="12">
    <source>
        <dbReference type="PROSITE" id="PS50109"/>
    </source>
</evidence>
<dbReference type="InterPro" id="IPR036097">
    <property type="entry name" value="HisK_dim/P_sf"/>
</dbReference>
<dbReference type="SUPFAM" id="SSF158472">
    <property type="entry name" value="HAMP domain-like"/>
    <property type="match status" value="1"/>
</dbReference>
<dbReference type="SMART" id="SM00388">
    <property type="entry name" value="HisKA"/>
    <property type="match status" value="1"/>
</dbReference>
<dbReference type="SMART" id="SM00304">
    <property type="entry name" value="HAMP"/>
    <property type="match status" value="1"/>
</dbReference>
<dbReference type="SUPFAM" id="SSF55874">
    <property type="entry name" value="ATPase domain of HSP90 chaperone/DNA topoisomerase II/histidine kinase"/>
    <property type="match status" value="1"/>
</dbReference>
<evidence type="ECO:0000256" key="3">
    <source>
        <dbReference type="ARBA" id="ARBA00012438"/>
    </source>
</evidence>
<dbReference type="Pfam" id="PF02518">
    <property type="entry name" value="HATPase_c"/>
    <property type="match status" value="1"/>
</dbReference>
<dbReference type="InterPro" id="IPR005467">
    <property type="entry name" value="His_kinase_dom"/>
</dbReference>
<dbReference type="RefSeq" id="WP_015250223.1">
    <property type="nucleotide sequence ID" value="NC_019892.1"/>
</dbReference>